<evidence type="ECO:0000313" key="18">
    <source>
        <dbReference type="Proteomes" id="UP000230859"/>
    </source>
</evidence>
<keyword evidence="8 14" id="KW-0472">Membrane</keyword>
<dbReference type="PANTHER" id="PTHR33445">
    <property type="entry name" value="ATP SYNTHASE SUBUNIT B', CHLOROPLASTIC"/>
    <property type="match status" value="1"/>
</dbReference>
<comment type="subunit">
    <text evidence="12">F-type ATPases have 2 components, F(1) - the catalytic core - and F(0) - the membrane proton channel. F(1) has five subunits: alpha(3), beta(3), gamma(1), delta(1), epsilon(1). F(0) has four main subunits: a(1), b(2) and c(10-14). The alpha and beta chains form an alternating ring which encloses part of the gamma chain. F(1) is attached to F(0) by a central stalk formed by the gamma and epsilon chains, while a peripheral stalk is formed by the delta and b chains.</text>
</comment>
<dbReference type="Proteomes" id="UP000230859">
    <property type="component" value="Unassembled WGS sequence"/>
</dbReference>
<evidence type="ECO:0000256" key="15">
    <source>
        <dbReference type="RuleBase" id="RU003848"/>
    </source>
</evidence>
<dbReference type="InterPro" id="IPR002146">
    <property type="entry name" value="ATP_synth_b/b'su_bac/chlpt"/>
</dbReference>
<dbReference type="EMBL" id="PCVY01000065">
    <property type="protein sequence ID" value="PIQ85512.1"/>
    <property type="molecule type" value="Genomic_DNA"/>
</dbReference>
<dbReference type="GO" id="GO:0045259">
    <property type="term" value="C:proton-transporting ATP synthase complex"/>
    <property type="evidence" value="ECO:0007669"/>
    <property type="project" value="UniProtKB-KW"/>
</dbReference>
<comment type="function">
    <text evidence="11">Component of the F(0) channel, it forms part of the peripheral stalk, linking F(1) to F(0). The b'-subunit is a diverged and duplicated form of b found in plants and photosynthetic bacteria.</text>
</comment>
<dbReference type="GO" id="GO:0005886">
    <property type="term" value="C:plasma membrane"/>
    <property type="evidence" value="ECO:0007669"/>
    <property type="project" value="UniProtKB-SubCell"/>
</dbReference>
<dbReference type="GO" id="GO:0012505">
    <property type="term" value="C:endomembrane system"/>
    <property type="evidence" value="ECO:0007669"/>
    <property type="project" value="UniProtKB-SubCell"/>
</dbReference>
<dbReference type="GO" id="GO:0046961">
    <property type="term" value="F:proton-transporting ATPase activity, rotational mechanism"/>
    <property type="evidence" value="ECO:0007669"/>
    <property type="project" value="TreeGrafter"/>
</dbReference>
<proteinExistence type="inferred from homology"/>
<keyword evidence="7 14" id="KW-0406">Ion transport</keyword>
<dbReference type="InterPro" id="IPR005864">
    <property type="entry name" value="ATP_synth_F0_bsu_bac"/>
</dbReference>
<dbReference type="PANTHER" id="PTHR33445:SF2">
    <property type="entry name" value="ATP SYNTHASE SUBUNIT B', CHLOROPLASTIC"/>
    <property type="match status" value="1"/>
</dbReference>
<comment type="subunit">
    <text evidence="14">F-type ATPases have 2 components, F(1) - the catalytic core - and F(0) - the membrane proton channel. F(1) has five subunits: alpha(3), beta(3), gamma(1), delta(1), epsilon(1). F(0) has three main subunits: a(1), b(2) and c(10-14). The alpha and beta chains form an alternating ring which encloses part of the gamma chain. F(1) is attached to F(0) by a central stalk formed by the gamma and epsilon chains, while a peripheral stalk is formed by the delta and b chains.</text>
</comment>
<evidence type="ECO:0000256" key="7">
    <source>
        <dbReference type="ARBA" id="ARBA00023065"/>
    </source>
</evidence>
<evidence type="ECO:0000313" key="17">
    <source>
        <dbReference type="EMBL" id="PIQ85512.1"/>
    </source>
</evidence>
<comment type="subcellular location">
    <subcellularLocation>
        <location evidence="14">Cell membrane</location>
        <topology evidence="14">Single-pass membrane protein</topology>
    </subcellularLocation>
    <subcellularLocation>
        <location evidence="13">Endomembrane system</location>
        <topology evidence="13">Single-pass membrane protein</topology>
    </subcellularLocation>
</comment>
<dbReference type="InterPro" id="IPR028987">
    <property type="entry name" value="ATP_synth_B-like_membr_sf"/>
</dbReference>
<evidence type="ECO:0000256" key="5">
    <source>
        <dbReference type="ARBA" id="ARBA00022781"/>
    </source>
</evidence>
<evidence type="ECO:0000256" key="1">
    <source>
        <dbReference type="ARBA" id="ARBA00005513"/>
    </source>
</evidence>
<evidence type="ECO:0000256" key="6">
    <source>
        <dbReference type="ARBA" id="ARBA00022989"/>
    </source>
</evidence>
<dbReference type="GO" id="GO:0046933">
    <property type="term" value="F:proton-transporting ATP synthase activity, rotational mechanism"/>
    <property type="evidence" value="ECO:0007669"/>
    <property type="project" value="UniProtKB-UniRule"/>
</dbReference>
<evidence type="ECO:0000256" key="4">
    <source>
        <dbReference type="ARBA" id="ARBA00022692"/>
    </source>
</evidence>
<comment type="similarity">
    <text evidence="1 14 15">Belongs to the ATPase B chain family.</text>
</comment>
<keyword evidence="4 14" id="KW-0812">Transmembrane</keyword>
<accession>A0A2H0LM52</accession>
<name>A0A2H0LM52_9BACT</name>
<evidence type="ECO:0000256" key="12">
    <source>
        <dbReference type="ARBA" id="ARBA00026054"/>
    </source>
</evidence>
<evidence type="ECO:0000256" key="14">
    <source>
        <dbReference type="HAMAP-Rule" id="MF_01398"/>
    </source>
</evidence>
<keyword evidence="9 14" id="KW-0066">ATP synthesis</keyword>
<keyword evidence="5 14" id="KW-0375">Hydrogen ion transport</keyword>
<organism evidence="17 18">
    <name type="scientific">Candidatus Abzuiibacterium crystallinum</name>
    <dbReference type="NCBI Taxonomy" id="1974748"/>
    <lineage>
        <taxon>Bacteria</taxon>
        <taxon>Pseudomonadati</taxon>
        <taxon>Candidatus Omnitrophota</taxon>
        <taxon>Candidatus Abzuiibacterium</taxon>
    </lineage>
</organism>
<dbReference type="SUPFAM" id="SSF81573">
    <property type="entry name" value="F1F0 ATP synthase subunit B, membrane domain"/>
    <property type="match status" value="1"/>
</dbReference>
<dbReference type="CDD" id="cd06503">
    <property type="entry name" value="ATP-synt_Fo_b"/>
    <property type="match status" value="1"/>
</dbReference>
<evidence type="ECO:0000256" key="8">
    <source>
        <dbReference type="ARBA" id="ARBA00023136"/>
    </source>
</evidence>
<dbReference type="AlphaFoldDB" id="A0A2H0LM52"/>
<evidence type="ECO:0000256" key="16">
    <source>
        <dbReference type="SAM" id="Coils"/>
    </source>
</evidence>
<keyword evidence="16" id="KW-0175">Coiled coil</keyword>
<feature type="coiled-coil region" evidence="16">
    <location>
        <begin position="41"/>
        <end position="109"/>
    </location>
</feature>
<sequence>MDVSIQEILTQAFGFAVLFWIMKKYAWKPILDLLESRRTKISSSFEEIDKTKKELETLQNNYTARLAHIEEESRVKIQAAIQDGKQMAREIQEQARTQAKDILDKAKQDIELEADKARVTLRKEIVDLVFAATEKVVHEKLSGQKDEETIIKFVKELEASQEPLMDS</sequence>
<keyword evidence="14" id="KW-1003">Cell membrane</keyword>
<reference evidence="17 18" key="1">
    <citation type="submission" date="2017-09" db="EMBL/GenBank/DDBJ databases">
        <title>Depth-based differentiation of microbial function through sediment-hosted aquifers and enrichment of novel symbionts in the deep terrestrial subsurface.</title>
        <authorList>
            <person name="Probst A.J."/>
            <person name="Ladd B."/>
            <person name="Jarett J.K."/>
            <person name="Geller-Mcgrath D.E."/>
            <person name="Sieber C.M."/>
            <person name="Emerson J.B."/>
            <person name="Anantharaman K."/>
            <person name="Thomas B.C."/>
            <person name="Malmstrom R."/>
            <person name="Stieglmeier M."/>
            <person name="Klingl A."/>
            <person name="Woyke T."/>
            <person name="Ryan C.M."/>
            <person name="Banfield J.F."/>
        </authorList>
    </citation>
    <scope>NUCLEOTIDE SEQUENCE [LARGE SCALE GENOMIC DNA]</scope>
    <source>
        <strain evidence="17">CG11_big_fil_rev_8_21_14_0_20_45_26</strain>
    </source>
</reference>
<evidence type="ECO:0000256" key="3">
    <source>
        <dbReference type="ARBA" id="ARBA00022547"/>
    </source>
</evidence>
<dbReference type="InterPro" id="IPR050059">
    <property type="entry name" value="ATP_synthase_B_chain"/>
</dbReference>
<evidence type="ECO:0000256" key="2">
    <source>
        <dbReference type="ARBA" id="ARBA00022448"/>
    </source>
</evidence>
<keyword evidence="6 14" id="KW-1133">Transmembrane helix</keyword>
<evidence type="ECO:0000256" key="9">
    <source>
        <dbReference type="ARBA" id="ARBA00023310"/>
    </source>
</evidence>
<keyword evidence="3 14" id="KW-0138">CF(0)</keyword>
<evidence type="ECO:0000256" key="11">
    <source>
        <dbReference type="ARBA" id="ARBA00025614"/>
    </source>
</evidence>
<dbReference type="Pfam" id="PF00430">
    <property type="entry name" value="ATP-synt_B"/>
    <property type="match status" value="1"/>
</dbReference>
<comment type="function">
    <text evidence="10 14">F(1)F(0) ATP synthase produces ATP from ADP in the presence of a proton or sodium gradient. F-type ATPases consist of two structural domains, F(1) containing the extramembraneous catalytic core and F(0) containing the membrane proton channel, linked together by a central stalk and a peripheral stalk. During catalysis, ATP synthesis in the catalytic domain of F(1) is coupled via a rotary mechanism of the central stalk subunits to proton translocation.</text>
</comment>
<protein>
    <recommendedName>
        <fullName evidence="14">ATP synthase subunit b</fullName>
    </recommendedName>
    <alternativeName>
        <fullName evidence="14">ATP synthase F(0) sector subunit b</fullName>
    </alternativeName>
    <alternativeName>
        <fullName evidence="14">ATPase subunit I</fullName>
    </alternativeName>
    <alternativeName>
        <fullName evidence="14">F-type ATPase subunit b</fullName>
        <shortName evidence="14">F-ATPase subunit b</shortName>
    </alternativeName>
</protein>
<keyword evidence="2 14" id="KW-0813">Transport</keyword>
<comment type="caution">
    <text evidence="17">The sequence shown here is derived from an EMBL/GenBank/DDBJ whole genome shotgun (WGS) entry which is preliminary data.</text>
</comment>
<dbReference type="HAMAP" id="MF_01398">
    <property type="entry name" value="ATP_synth_b_bprime"/>
    <property type="match status" value="1"/>
</dbReference>
<gene>
    <name evidence="14 17" type="primary">atpF</name>
    <name evidence="17" type="ORF">COV74_08455</name>
</gene>
<dbReference type="NCBIfam" id="TIGR01144">
    <property type="entry name" value="ATP_synt_b"/>
    <property type="match status" value="1"/>
</dbReference>
<evidence type="ECO:0000256" key="13">
    <source>
        <dbReference type="ARBA" id="ARBA00037847"/>
    </source>
</evidence>
<evidence type="ECO:0000256" key="10">
    <source>
        <dbReference type="ARBA" id="ARBA00025198"/>
    </source>
</evidence>